<proteinExistence type="predicted"/>
<sequence length="629" mass="69024">MVTVAVVAAPEMRVVRRRKGAALVASGALRALTAASAPVDDPAQIFKAGVVGRRGAEWQTEAWEMLDRVGELGWYVRWRANSCSRVRLVASEIDPLTGEPTGSVADDDPAGQRFAQIVRSIAGGQLGQAQLIKRSVQCLTVPGEFWVAILVRPEGEKWYAVTREEIERDPQNSKAVLIVLPDGTKHRFDTGAGDGMFRVWNPHAKRASEPDSPVRANLDSLREIVRTTKKITNADNSRLLNNGILAIPQEASLPSAQAPTAADKPAGAPELSQGGHAARALQDMIVSVATVAAEEGENSLASLIPIVASVPAEHVDKIKHVKLSDDVTDVAIKTRNDGIARLAMGLDMAPEQLLGLGRNSNHWTAFMLADEDVQLHVSPVMETICSAIYDNVLRGMLDAEGIDPDRYTLWYDTSRLTADPDLTDEARDAFEKGAISSEALLRIYGLPDDAAYDFTTPEGRRKWAQDRVSQDPRWIRELLPLLDPSMQEIEFPEPPPALPARSEPPRDDRSGSERGQEPDTEDNEPSGRDSASAADGVSMAVELMVTRALELAGKRRRRRSDMERLRDVPEYEYHRYMDPVADSDVPGLIKGWDLGLDEIAARYGLDADQLRVVVQREARRQLTSQVVDV</sequence>
<protein>
    <recommendedName>
        <fullName evidence="4">Portal protein</fullName>
    </recommendedName>
</protein>
<dbReference type="EMBL" id="BCTB01000042">
    <property type="protein sequence ID" value="GAT16283.1"/>
    <property type="molecule type" value="Genomic_DNA"/>
</dbReference>
<gene>
    <name evidence="2" type="ORF">RMCT_3252</name>
</gene>
<feature type="compositionally biased region" description="Basic and acidic residues" evidence="1">
    <location>
        <begin position="503"/>
        <end position="517"/>
    </location>
</feature>
<name>A0A117IN45_MYCTH</name>
<evidence type="ECO:0000313" key="3">
    <source>
        <dbReference type="Proteomes" id="UP000069654"/>
    </source>
</evidence>
<dbReference type="Proteomes" id="UP000069654">
    <property type="component" value="Unassembled WGS sequence"/>
</dbReference>
<accession>A0A117IN45</accession>
<evidence type="ECO:0000256" key="1">
    <source>
        <dbReference type="SAM" id="MobiDB-lite"/>
    </source>
</evidence>
<evidence type="ECO:0008006" key="4">
    <source>
        <dbReference type="Google" id="ProtNLM"/>
    </source>
</evidence>
<feature type="region of interest" description="Disordered" evidence="1">
    <location>
        <begin position="255"/>
        <end position="275"/>
    </location>
</feature>
<evidence type="ECO:0000313" key="2">
    <source>
        <dbReference type="EMBL" id="GAT16283.1"/>
    </source>
</evidence>
<reference evidence="3" key="2">
    <citation type="submission" date="2016-02" db="EMBL/GenBank/DDBJ databases">
        <title>Draft genome sequence of five rapidly growing Mycobacterium species.</title>
        <authorList>
            <person name="Katahira K."/>
            <person name="Gotou Y."/>
            <person name="Iida K."/>
            <person name="Ogura Y."/>
            <person name="Hayashi T."/>
        </authorList>
    </citation>
    <scope>NUCLEOTIDE SEQUENCE [LARGE SCALE GENOMIC DNA]</scope>
    <source>
        <strain evidence="3">JCM6362</strain>
    </source>
</reference>
<comment type="caution">
    <text evidence="2">The sequence shown here is derived from an EMBL/GenBank/DDBJ whole genome shotgun (WGS) entry which is preliminary data.</text>
</comment>
<reference evidence="2 3" key="1">
    <citation type="journal article" date="2016" name="Genome Announc.">
        <title>Draft Genome Sequences of Five Rapidly Growing Mycobacterium Species, M. thermoresistibile, M. fortuitum subsp. acetamidolyticum, M. canariasense, M. brisbanense, and M. novocastrense.</title>
        <authorList>
            <person name="Katahira K."/>
            <person name="Ogura Y."/>
            <person name="Gotoh Y."/>
            <person name="Hayashi T."/>
        </authorList>
    </citation>
    <scope>NUCLEOTIDE SEQUENCE [LARGE SCALE GENOMIC DNA]</scope>
    <source>
        <strain evidence="2 3">JCM6362</strain>
    </source>
</reference>
<dbReference type="AlphaFoldDB" id="A0A117IN45"/>
<organism evidence="2 3">
    <name type="scientific">Mycolicibacterium thermoresistibile</name>
    <name type="common">Mycobacterium thermoresistibile</name>
    <dbReference type="NCBI Taxonomy" id="1797"/>
    <lineage>
        <taxon>Bacteria</taxon>
        <taxon>Bacillati</taxon>
        <taxon>Actinomycetota</taxon>
        <taxon>Actinomycetes</taxon>
        <taxon>Mycobacteriales</taxon>
        <taxon>Mycobacteriaceae</taxon>
        <taxon>Mycolicibacterium</taxon>
    </lineage>
</organism>
<feature type="region of interest" description="Disordered" evidence="1">
    <location>
        <begin position="487"/>
        <end position="537"/>
    </location>
</feature>
<dbReference type="STRING" id="1797.RMCT_3252"/>